<organism evidence="2 3">
    <name type="scientific">Thiorhodococcus mannitoliphagus</name>
    <dbReference type="NCBI Taxonomy" id="329406"/>
    <lineage>
        <taxon>Bacteria</taxon>
        <taxon>Pseudomonadati</taxon>
        <taxon>Pseudomonadota</taxon>
        <taxon>Gammaproteobacteria</taxon>
        <taxon>Chromatiales</taxon>
        <taxon>Chromatiaceae</taxon>
        <taxon>Thiorhodococcus</taxon>
    </lineage>
</organism>
<gene>
    <name evidence="2" type="ORF">G3480_24980</name>
</gene>
<evidence type="ECO:0000256" key="1">
    <source>
        <dbReference type="SAM" id="MobiDB-lite"/>
    </source>
</evidence>
<dbReference type="EMBL" id="JAAIJR010000217">
    <property type="protein sequence ID" value="NEX23498.1"/>
    <property type="molecule type" value="Genomic_DNA"/>
</dbReference>
<evidence type="ECO:0000313" key="3">
    <source>
        <dbReference type="Proteomes" id="UP000471640"/>
    </source>
</evidence>
<proteinExistence type="predicted"/>
<accession>A0A6P1DZ40</accession>
<feature type="region of interest" description="Disordered" evidence="1">
    <location>
        <begin position="1"/>
        <end position="24"/>
    </location>
</feature>
<evidence type="ECO:0000313" key="2">
    <source>
        <dbReference type="EMBL" id="NEX23498.1"/>
    </source>
</evidence>
<sequence length="55" mass="5909">MRLRLVRSSRDPINDAEEMPPQAAAQRAGVAAPIIYSLTMRHQCRMGDAAASVAG</sequence>
<dbReference type="RefSeq" id="WP_164656928.1">
    <property type="nucleotide sequence ID" value="NZ_JAAIJR010000217.1"/>
</dbReference>
<dbReference type="AlphaFoldDB" id="A0A6P1DZ40"/>
<keyword evidence="3" id="KW-1185">Reference proteome</keyword>
<name>A0A6P1DZ40_9GAMM</name>
<dbReference type="Proteomes" id="UP000471640">
    <property type="component" value="Unassembled WGS sequence"/>
</dbReference>
<reference evidence="2 3" key="2">
    <citation type="submission" date="2020-02" db="EMBL/GenBank/DDBJ databases">
        <title>Genome sequences of Thiorhodococcus mannitoliphagus and Thiorhodococcus minor, purple sulfur photosynthetic bacteria in the gammaproteobacterial family, Chromatiaceae.</title>
        <authorList>
            <person name="Aviles F.A."/>
            <person name="Meyer T.E."/>
            <person name="Kyndt J.A."/>
        </authorList>
    </citation>
    <scope>NUCLEOTIDE SEQUENCE [LARGE SCALE GENOMIC DNA]</scope>
    <source>
        <strain evidence="2 3">DSM 18266</strain>
    </source>
</reference>
<protein>
    <submittedName>
        <fullName evidence="2">Uncharacterized protein</fullName>
    </submittedName>
</protein>
<comment type="caution">
    <text evidence="2">The sequence shown here is derived from an EMBL/GenBank/DDBJ whole genome shotgun (WGS) entry which is preliminary data.</text>
</comment>
<reference evidence="3" key="1">
    <citation type="journal article" date="2020" name="Microbiol. Resour. Announc.">
        <title>Draft Genome Sequences of Thiorhodococcus mannitoliphagus and Thiorhodococcus minor, Purple Sulfur Photosynthetic Bacteria in the Gammaproteobacterial Family Chromatiaceae.</title>
        <authorList>
            <person name="Aviles F.A."/>
            <person name="Meyer T.E."/>
            <person name="Kyndt J.A."/>
        </authorList>
    </citation>
    <scope>NUCLEOTIDE SEQUENCE [LARGE SCALE GENOMIC DNA]</scope>
    <source>
        <strain evidence="3">DSM 18266</strain>
    </source>
</reference>